<gene>
    <name evidence="3" type="ordered locus">Pyrfu_0729</name>
</gene>
<dbReference type="STRING" id="694429.Pyrfu_0729"/>
<protein>
    <submittedName>
        <fullName evidence="3">Extracellular ligand-binding receptor</fullName>
    </submittedName>
</protein>
<keyword evidence="4" id="KW-1185">Reference proteome</keyword>
<dbReference type="SUPFAM" id="SSF53822">
    <property type="entry name" value="Periplasmic binding protein-like I"/>
    <property type="match status" value="2"/>
</dbReference>
<feature type="domain" description="Leucine-binding protein" evidence="2">
    <location>
        <begin position="270"/>
        <end position="457"/>
    </location>
</feature>
<dbReference type="InParanoid" id="G0ED39"/>
<keyword evidence="3" id="KW-0675">Receptor</keyword>
<dbReference type="InterPro" id="IPR028082">
    <property type="entry name" value="Peripla_BP_I"/>
</dbReference>
<keyword evidence="1" id="KW-0732">Signal</keyword>
<dbReference type="GeneID" id="25394832"/>
<dbReference type="Pfam" id="PF13458">
    <property type="entry name" value="Peripla_BP_6"/>
    <property type="match status" value="1"/>
</dbReference>
<dbReference type="InterPro" id="IPR051010">
    <property type="entry name" value="BCAA_transport"/>
</dbReference>
<organism evidence="3 4">
    <name type="scientific">Pyrolobus fumarii (strain DSM 11204 / 1A)</name>
    <dbReference type="NCBI Taxonomy" id="694429"/>
    <lineage>
        <taxon>Archaea</taxon>
        <taxon>Thermoproteota</taxon>
        <taxon>Thermoprotei</taxon>
        <taxon>Desulfurococcales</taxon>
        <taxon>Pyrodictiaceae</taxon>
        <taxon>Pyrolobus</taxon>
    </lineage>
</organism>
<dbReference type="Gene3D" id="3.40.50.2300">
    <property type="match status" value="2"/>
</dbReference>
<dbReference type="PANTHER" id="PTHR30483:SF40">
    <property type="entry name" value="HISTIDINE KINASE"/>
    <property type="match status" value="1"/>
</dbReference>
<dbReference type="OrthoDB" id="21336at2157"/>
<dbReference type="Proteomes" id="UP000001037">
    <property type="component" value="Chromosome"/>
</dbReference>
<evidence type="ECO:0000313" key="4">
    <source>
        <dbReference type="Proteomes" id="UP000001037"/>
    </source>
</evidence>
<evidence type="ECO:0000256" key="1">
    <source>
        <dbReference type="ARBA" id="ARBA00022729"/>
    </source>
</evidence>
<dbReference type="AlphaFoldDB" id="G0ED39"/>
<dbReference type="PANTHER" id="PTHR30483">
    <property type="entry name" value="LEUCINE-SPECIFIC-BINDING PROTEIN"/>
    <property type="match status" value="1"/>
</dbReference>
<dbReference type="RefSeq" id="WP_014026275.1">
    <property type="nucleotide sequence ID" value="NC_015931.1"/>
</dbReference>
<reference evidence="3 4" key="1">
    <citation type="journal article" date="2011" name="Stand. Genomic Sci.">
        <title>Complete genome sequence of the hyperthermophilic chemolithoautotroph Pyrolobus fumarii type strain (1A).</title>
        <authorList>
            <person name="Anderson I."/>
            <person name="Goker M."/>
            <person name="Nolan M."/>
            <person name="Lucas S."/>
            <person name="Hammon N."/>
            <person name="Deshpande S."/>
            <person name="Cheng J.F."/>
            <person name="Tapia R."/>
            <person name="Han C."/>
            <person name="Goodwin L."/>
            <person name="Pitluck S."/>
            <person name="Huntemann M."/>
            <person name="Liolios K."/>
            <person name="Ivanova N."/>
            <person name="Pagani I."/>
            <person name="Mavromatis K."/>
            <person name="Ovchinikova G."/>
            <person name="Pati A."/>
            <person name="Chen A."/>
            <person name="Palaniappan K."/>
            <person name="Land M."/>
            <person name="Hauser L."/>
            <person name="Brambilla E.M."/>
            <person name="Huber H."/>
            <person name="Yasawong M."/>
            <person name="Rohde M."/>
            <person name="Spring S."/>
            <person name="Abt B."/>
            <person name="Sikorski J."/>
            <person name="Wirth R."/>
            <person name="Detter J.C."/>
            <person name="Woyke T."/>
            <person name="Bristow J."/>
            <person name="Eisen J.A."/>
            <person name="Markowitz V."/>
            <person name="Hugenholtz P."/>
            <person name="Kyrpides N.C."/>
            <person name="Klenk H.P."/>
            <person name="Lapidus A."/>
        </authorList>
    </citation>
    <scope>NUCLEOTIDE SEQUENCE [LARGE SCALE GENOMIC DNA]</scope>
    <source>
        <strain evidence="4">DSM 11204 / 1A</strain>
    </source>
</reference>
<evidence type="ECO:0000313" key="3">
    <source>
        <dbReference type="EMBL" id="AEM38598.1"/>
    </source>
</evidence>
<proteinExistence type="predicted"/>
<dbReference type="EMBL" id="CP002838">
    <property type="protein sequence ID" value="AEM38598.1"/>
    <property type="molecule type" value="Genomic_DNA"/>
</dbReference>
<dbReference type="HOGENOM" id="CLU_586112_0_0_2"/>
<name>G0ED39_PYRF1</name>
<sequence length="466" mass="50443">MYRALSKGALVGLVIIIIVIAAAALLMANQGGQQATTTVTTPVETSTPTATATAAPEVYKDTAVLIVAFESDGTNIIQHAAQTPILSKVRWFSSESIRSEALTAKAPEVVRNFLNKVKLTGTFPYMPKTKYLEELKGKLEEKGITVEGFVPYAYDAAMLGMLAIIKAGTTDADAVKQALLEVSKEYCGMSGWKALDPKTGDLEYQDYSIWTYECSGGECKFVDKYIYVAAEDKIVPIDQYKPSLDMCKITPDNIKEYIAEWIKNTNLKGEIVIGILLPQSGGLAVEGQNMIKAALYAIEQVNEILKELGAPFTFKPVVQDTGTKPQQALQGARVLVEQYGAKLIIGTASSAALSGIIDYVNEHKVITISPSSTSPALAKDDYVFRVVGNDRGQGKALAKLVNEEGVKKVVVIYRKDPYGEGIALAFKENFEALGGTVKLLGYTPDKPDYGPEVKQLANMIEELVKG</sequence>
<evidence type="ECO:0000259" key="2">
    <source>
        <dbReference type="Pfam" id="PF13458"/>
    </source>
</evidence>
<dbReference type="eggNOG" id="arCOG01021">
    <property type="taxonomic scope" value="Archaea"/>
</dbReference>
<accession>G0ED39</accession>
<dbReference type="InterPro" id="IPR028081">
    <property type="entry name" value="Leu-bd"/>
</dbReference>
<dbReference type="KEGG" id="pfm:Pyrfu_0729"/>